<evidence type="ECO:0000313" key="7">
    <source>
        <dbReference type="EMBL" id="TBT98760.1"/>
    </source>
</evidence>
<name>A0A4Q9KWM1_9MICR</name>
<organism evidence="7 8">
    <name type="scientific">Hamiltosporidium magnivora</name>
    <dbReference type="NCBI Taxonomy" id="148818"/>
    <lineage>
        <taxon>Eukaryota</taxon>
        <taxon>Fungi</taxon>
        <taxon>Fungi incertae sedis</taxon>
        <taxon>Microsporidia</taxon>
        <taxon>Dubosqiidae</taxon>
        <taxon>Hamiltosporidium</taxon>
    </lineage>
</organism>
<dbReference type="GO" id="GO:0034975">
    <property type="term" value="P:protein folding in endoplasmic reticulum"/>
    <property type="evidence" value="ECO:0007669"/>
    <property type="project" value="TreeGrafter"/>
</dbReference>
<evidence type="ECO:0000256" key="4">
    <source>
        <dbReference type="ARBA" id="ARBA00023136"/>
    </source>
</evidence>
<dbReference type="Pfam" id="PF07738">
    <property type="entry name" value="Sad1_UNC"/>
    <property type="match status" value="1"/>
</dbReference>
<feature type="transmembrane region" description="Helical" evidence="5">
    <location>
        <begin position="223"/>
        <end position="240"/>
    </location>
</feature>
<evidence type="ECO:0000256" key="3">
    <source>
        <dbReference type="ARBA" id="ARBA00022989"/>
    </source>
</evidence>
<comment type="caution">
    <text evidence="7">The sequence shown here is derived from an EMBL/GenBank/DDBJ whole genome shotgun (WGS) entry which is preliminary data.</text>
</comment>
<dbReference type="EMBL" id="PIXR01002288">
    <property type="protein sequence ID" value="TBT98760.1"/>
    <property type="molecule type" value="Genomic_DNA"/>
</dbReference>
<dbReference type="GO" id="GO:0016020">
    <property type="term" value="C:membrane"/>
    <property type="evidence" value="ECO:0007669"/>
    <property type="project" value="InterPro"/>
</dbReference>
<proteinExistence type="predicted"/>
<evidence type="ECO:0000259" key="6">
    <source>
        <dbReference type="PROSITE" id="PS51469"/>
    </source>
</evidence>
<evidence type="ECO:0000256" key="1">
    <source>
        <dbReference type="ARBA" id="ARBA00004308"/>
    </source>
</evidence>
<dbReference type="InterPro" id="IPR012919">
    <property type="entry name" value="SUN_dom"/>
</dbReference>
<dbReference type="PANTHER" id="PTHR12953:SF0">
    <property type="entry name" value="SUN DOMAIN-CONTAINING OSSIFICATION FACTOR"/>
    <property type="match status" value="1"/>
</dbReference>
<keyword evidence="2 5" id="KW-0812">Transmembrane</keyword>
<dbReference type="VEuPathDB" id="MicrosporidiaDB:CWI36_0201p0060"/>
<dbReference type="GO" id="GO:0012505">
    <property type="term" value="C:endomembrane system"/>
    <property type="evidence" value="ECO:0007669"/>
    <property type="project" value="UniProtKB-SubCell"/>
</dbReference>
<feature type="domain" description="SUN" evidence="6">
    <location>
        <begin position="1"/>
        <end position="163"/>
    </location>
</feature>
<dbReference type="PANTHER" id="PTHR12953">
    <property type="entry name" value="MEMBRANE PROTEIN CH1 RELATED"/>
    <property type="match status" value="1"/>
</dbReference>
<accession>A0A4Q9KWM1</accession>
<evidence type="ECO:0000313" key="8">
    <source>
        <dbReference type="Proteomes" id="UP000293045"/>
    </source>
</evidence>
<protein>
    <submittedName>
        <fullName evidence="7">Sad1/UNC-like domain-containing protein</fullName>
    </submittedName>
</protein>
<evidence type="ECO:0000256" key="2">
    <source>
        <dbReference type="ARBA" id="ARBA00022692"/>
    </source>
</evidence>
<gene>
    <name evidence="7" type="ORF">CWI39_2288p0010</name>
</gene>
<keyword evidence="4 5" id="KW-0472">Membrane</keyword>
<dbReference type="VEuPathDB" id="MicrosporidiaDB:CWI39_2288p0010"/>
<comment type="subcellular location">
    <subcellularLocation>
        <location evidence="1">Endomembrane system</location>
    </subcellularLocation>
</comment>
<dbReference type="PROSITE" id="PS51469">
    <property type="entry name" value="SUN"/>
    <property type="match status" value="1"/>
</dbReference>
<dbReference type="AlphaFoldDB" id="A0A4Q9KWM1"/>
<dbReference type="InterPro" id="IPR045120">
    <property type="entry name" value="Suco/Slp1-like"/>
</dbReference>
<sequence length="243" mass="28674">MFKNKYDTKGMSIYRFLYMYISVISAKGCNYASNICGSFILMSSDHIKRAETILNTKNDNYLMGKCKESFIIVRLCDEIKIKLIILQNLEWQASFPKSVKFSILNNQNWYEIGTFELLKKRSPQSFTLNSPHFSNILKIEILDFNGKFDIFTLSSLKVFGTTMMEDFKEKEFIKTQCMNLYDIFSSKIIKLEKYNELKENFIVFELEKEFLHLKKVVYKLKNCVLLILLLLLLSLIFILIRKI</sequence>
<keyword evidence="3 5" id="KW-1133">Transmembrane helix</keyword>
<dbReference type="GO" id="GO:0005737">
    <property type="term" value="C:cytoplasm"/>
    <property type="evidence" value="ECO:0007669"/>
    <property type="project" value="TreeGrafter"/>
</dbReference>
<reference evidence="7 8" key="1">
    <citation type="submission" date="2017-12" db="EMBL/GenBank/DDBJ databases">
        <authorList>
            <person name="Pombert J.-F."/>
            <person name="Haag K.L."/>
            <person name="Ebert D."/>
        </authorList>
    </citation>
    <scope>NUCLEOTIDE SEQUENCE [LARGE SCALE GENOMIC DNA]</scope>
    <source>
        <strain evidence="7">IL-BN-2</strain>
    </source>
</reference>
<evidence type="ECO:0000256" key="5">
    <source>
        <dbReference type="SAM" id="Phobius"/>
    </source>
</evidence>
<dbReference type="Proteomes" id="UP000293045">
    <property type="component" value="Unassembled WGS sequence"/>
</dbReference>